<reference evidence="4" key="1">
    <citation type="submission" date="2016-10" db="EMBL/GenBank/DDBJ databases">
        <authorList>
            <person name="Varghese N."/>
            <person name="Submissions S."/>
        </authorList>
    </citation>
    <scope>NUCLEOTIDE SEQUENCE [LARGE SCALE GENOMIC DNA]</scope>
    <source>
        <strain evidence="4">IMMIB L-1606</strain>
    </source>
</reference>
<evidence type="ECO:0000256" key="1">
    <source>
        <dbReference type="SAM" id="SignalP"/>
    </source>
</evidence>
<dbReference type="SUPFAM" id="SSF52266">
    <property type="entry name" value="SGNH hydrolase"/>
    <property type="match status" value="1"/>
</dbReference>
<protein>
    <submittedName>
        <fullName evidence="3">Acyl-CoA thioesterase-1</fullName>
    </submittedName>
</protein>
<proteinExistence type="predicted"/>
<organism evidence="3 4">
    <name type="scientific">Pseudarthrobacter equi</name>
    <dbReference type="NCBI Taxonomy" id="728066"/>
    <lineage>
        <taxon>Bacteria</taxon>
        <taxon>Bacillati</taxon>
        <taxon>Actinomycetota</taxon>
        <taxon>Actinomycetes</taxon>
        <taxon>Micrococcales</taxon>
        <taxon>Micrococcaceae</taxon>
        <taxon>Pseudarthrobacter</taxon>
    </lineage>
</organism>
<dbReference type="InterPro" id="IPR036514">
    <property type="entry name" value="SGNH_hydro_sf"/>
</dbReference>
<keyword evidence="1" id="KW-0732">Signal</keyword>
<sequence>MRPASALTRIAVFAIAAGIVLAAPGQPAQFPASDAPAASASPDQVPPSLLRAAATDPADAPRYTPGADLSEVLSRPAMRPGEVFRNPVFGRNEVVVPNVRNTAVLIGDSQSVPDDSWPRRALVSLGYNVHFCGYGGTGFTAANGKVGNYIDALERGDWMLPVGTPGLVVIEGGGNDAARGASDAQITANANRLVQAMKARYPTTKMVMVGTLAKGANNGGGRRSQVDNLLSSIAAKQGITFVSAGDWLTKYNLVQHLADPVHMDSEGRKALGTVLERRLRELGIPDITATAAATAQAGAGSKKG</sequence>
<gene>
    <name evidence="3" type="ORF">SAMN04489743_2996</name>
</gene>
<dbReference type="RefSeq" id="WP_091721697.1">
    <property type="nucleotide sequence ID" value="NZ_LT629779.1"/>
</dbReference>
<dbReference type="Gene3D" id="3.40.50.1110">
    <property type="entry name" value="SGNH hydrolase"/>
    <property type="match status" value="1"/>
</dbReference>
<accession>A0A1H2AI94</accession>
<keyword evidence="4" id="KW-1185">Reference proteome</keyword>
<evidence type="ECO:0000313" key="3">
    <source>
        <dbReference type="EMBL" id="SDT45688.1"/>
    </source>
</evidence>
<dbReference type="OrthoDB" id="8215557at2"/>
<dbReference type="EMBL" id="LT629779">
    <property type="protein sequence ID" value="SDT45688.1"/>
    <property type="molecule type" value="Genomic_DNA"/>
</dbReference>
<name>A0A1H2AI94_9MICC</name>
<dbReference type="InterPro" id="IPR013830">
    <property type="entry name" value="SGNH_hydro"/>
</dbReference>
<feature type="domain" description="SGNH hydrolase-type esterase" evidence="2">
    <location>
        <begin position="112"/>
        <end position="269"/>
    </location>
</feature>
<dbReference type="Pfam" id="PF13472">
    <property type="entry name" value="Lipase_GDSL_2"/>
    <property type="match status" value="1"/>
</dbReference>
<dbReference type="CDD" id="cd00229">
    <property type="entry name" value="SGNH_hydrolase"/>
    <property type="match status" value="1"/>
</dbReference>
<feature type="signal peptide" evidence="1">
    <location>
        <begin position="1"/>
        <end position="22"/>
    </location>
</feature>
<feature type="chain" id="PRO_5009268881" evidence="1">
    <location>
        <begin position="23"/>
        <end position="304"/>
    </location>
</feature>
<evidence type="ECO:0000259" key="2">
    <source>
        <dbReference type="Pfam" id="PF13472"/>
    </source>
</evidence>
<dbReference type="AlphaFoldDB" id="A0A1H2AI94"/>
<dbReference type="Proteomes" id="UP000198751">
    <property type="component" value="Chromosome I"/>
</dbReference>
<evidence type="ECO:0000313" key="4">
    <source>
        <dbReference type="Proteomes" id="UP000198751"/>
    </source>
</evidence>